<accession>A0AAN9DL76</accession>
<dbReference type="InterPro" id="IPR036179">
    <property type="entry name" value="Ig-like_dom_sf"/>
</dbReference>
<dbReference type="InterPro" id="IPR003597">
    <property type="entry name" value="Ig_C1-set"/>
</dbReference>
<evidence type="ECO:0000313" key="4">
    <source>
        <dbReference type="Proteomes" id="UP001364617"/>
    </source>
</evidence>
<dbReference type="GO" id="GO:0005615">
    <property type="term" value="C:extracellular space"/>
    <property type="evidence" value="ECO:0007669"/>
    <property type="project" value="TreeGrafter"/>
</dbReference>
<dbReference type="AlphaFoldDB" id="A0AAN9DL76"/>
<dbReference type="EMBL" id="JAYKXH010000002">
    <property type="protein sequence ID" value="KAK7175142.1"/>
    <property type="molecule type" value="Genomic_DNA"/>
</dbReference>
<dbReference type="InterPro" id="IPR050208">
    <property type="entry name" value="MHC_class-I_related"/>
</dbReference>
<gene>
    <name evidence="3" type="ORF">R3I93_002136</name>
</gene>
<evidence type="ECO:0000256" key="1">
    <source>
        <dbReference type="ARBA" id="ARBA00023180"/>
    </source>
</evidence>
<protein>
    <recommendedName>
        <fullName evidence="2">Immunoglobulin C1-set domain-containing protein</fullName>
    </recommendedName>
</protein>
<feature type="domain" description="Immunoglobulin C1-set" evidence="2">
    <location>
        <begin position="20"/>
        <end position="82"/>
    </location>
</feature>
<name>A0AAN9DL76_9TELE</name>
<dbReference type="SMART" id="SM00407">
    <property type="entry name" value="IGc1"/>
    <property type="match status" value="1"/>
</dbReference>
<proteinExistence type="predicted"/>
<dbReference type="GO" id="GO:0006955">
    <property type="term" value="P:immune response"/>
    <property type="evidence" value="ECO:0007669"/>
    <property type="project" value="TreeGrafter"/>
</dbReference>
<dbReference type="GO" id="GO:0009897">
    <property type="term" value="C:external side of plasma membrane"/>
    <property type="evidence" value="ECO:0007669"/>
    <property type="project" value="TreeGrafter"/>
</dbReference>
<sequence>MARVKPRVKVMNPFCNETGVVQMTCLATGFYPRHINLTLFQDDQPVIEERITGGELLPNADGTYQMRKSVELTVKEKGTPTHLLTKQ</sequence>
<keyword evidence="4" id="KW-1185">Reference proteome</keyword>
<dbReference type="Pfam" id="PF07654">
    <property type="entry name" value="C1-set"/>
    <property type="match status" value="1"/>
</dbReference>
<dbReference type="InterPro" id="IPR013783">
    <property type="entry name" value="Ig-like_fold"/>
</dbReference>
<keyword evidence="1" id="KW-0325">Glycoprotein</keyword>
<dbReference type="Proteomes" id="UP001364617">
    <property type="component" value="Unassembled WGS sequence"/>
</dbReference>
<dbReference type="Gene3D" id="2.60.40.10">
    <property type="entry name" value="Immunoglobulins"/>
    <property type="match status" value="1"/>
</dbReference>
<reference evidence="3 4" key="1">
    <citation type="submission" date="2024-02" db="EMBL/GenBank/DDBJ databases">
        <title>Chromosome-level genome assembly of the Eurasian Minnow (Phoxinus phoxinus).</title>
        <authorList>
            <person name="Oriowo T.O."/>
            <person name="Martin S."/>
            <person name="Stange M."/>
            <person name="Chrysostomakis Y."/>
            <person name="Brown T."/>
            <person name="Winkler S."/>
            <person name="Kukowka S."/>
            <person name="Myers E.W."/>
            <person name="Bohne A."/>
        </authorList>
    </citation>
    <scope>NUCLEOTIDE SEQUENCE [LARGE SCALE GENOMIC DNA]</scope>
    <source>
        <strain evidence="3">ZFMK-TIS-60720</strain>
        <tissue evidence="3">Whole Organism</tissue>
    </source>
</reference>
<evidence type="ECO:0000313" key="3">
    <source>
        <dbReference type="EMBL" id="KAK7175142.1"/>
    </source>
</evidence>
<dbReference type="PANTHER" id="PTHR16675:SF191">
    <property type="entry name" value="CLASS I HISTOCOMPATIBILITY ANTIGEN, F10 ALPHA CHAIN-LIKE-RELATED"/>
    <property type="match status" value="1"/>
</dbReference>
<organism evidence="3 4">
    <name type="scientific">Phoxinus phoxinus</name>
    <name type="common">Eurasian minnow</name>
    <dbReference type="NCBI Taxonomy" id="58324"/>
    <lineage>
        <taxon>Eukaryota</taxon>
        <taxon>Metazoa</taxon>
        <taxon>Chordata</taxon>
        <taxon>Craniata</taxon>
        <taxon>Vertebrata</taxon>
        <taxon>Euteleostomi</taxon>
        <taxon>Actinopterygii</taxon>
        <taxon>Neopterygii</taxon>
        <taxon>Teleostei</taxon>
        <taxon>Ostariophysi</taxon>
        <taxon>Cypriniformes</taxon>
        <taxon>Leuciscidae</taxon>
        <taxon>Phoxininae</taxon>
        <taxon>Phoxinus</taxon>
    </lineage>
</organism>
<evidence type="ECO:0000259" key="2">
    <source>
        <dbReference type="SMART" id="SM00407"/>
    </source>
</evidence>
<dbReference type="SUPFAM" id="SSF48726">
    <property type="entry name" value="Immunoglobulin"/>
    <property type="match status" value="1"/>
</dbReference>
<comment type="caution">
    <text evidence="3">The sequence shown here is derived from an EMBL/GenBank/DDBJ whole genome shotgun (WGS) entry which is preliminary data.</text>
</comment>
<dbReference type="PANTHER" id="PTHR16675">
    <property type="entry name" value="MHC CLASS I-RELATED"/>
    <property type="match status" value="1"/>
</dbReference>